<keyword evidence="7" id="KW-0998">Cell outer membrane</keyword>
<keyword evidence="1" id="KW-0813">Transport</keyword>
<evidence type="ECO:0000256" key="6">
    <source>
        <dbReference type="ARBA" id="ARBA00023114"/>
    </source>
</evidence>
<dbReference type="AlphaFoldDB" id="A0A383F3V9"/>
<organism evidence="8">
    <name type="scientific">marine metagenome</name>
    <dbReference type="NCBI Taxonomy" id="408172"/>
    <lineage>
        <taxon>unclassified sequences</taxon>
        <taxon>metagenomes</taxon>
        <taxon>ecological metagenomes</taxon>
    </lineage>
</organism>
<keyword evidence="2" id="KW-0472">Membrane</keyword>
<evidence type="ECO:0008006" key="9">
    <source>
        <dbReference type="Google" id="ProtNLM"/>
    </source>
</evidence>
<keyword evidence="5" id="KW-0406">Ion transport</keyword>
<sequence length="155" mass="17308">MNFKVLGLAALVSISFSIFSEPIVYGKLFLTFEFQDREAGRESNLVSNASRVGIKGNINFTSSLKGIYQIEYEVDPVHGKADKSRGRSFEQRDSFIGLKGSYGTLFLGKHNTAFKESQEKIDLFNDLAADIKNLLQGENRMTDFVGYVTPTFRSG</sequence>
<evidence type="ECO:0000256" key="1">
    <source>
        <dbReference type="ARBA" id="ARBA00022448"/>
    </source>
</evidence>
<evidence type="ECO:0000256" key="5">
    <source>
        <dbReference type="ARBA" id="ARBA00023065"/>
    </source>
</evidence>
<evidence type="ECO:0000256" key="4">
    <source>
        <dbReference type="ARBA" id="ARBA00022729"/>
    </source>
</evidence>
<dbReference type="EMBL" id="UINC01231226">
    <property type="protein sequence ID" value="SVE63671.1"/>
    <property type="molecule type" value="Genomic_DNA"/>
</dbReference>
<keyword evidence="6" id="KW-0626">Porin</keyword>
<dbReference type="Pfam" id="PF00267">
    <property type="entry name" value="Porin_1"/>
    <property type="match status" value="1"/>
</dbReference>
<dbReference type="SUPFAM" id="SSF56935">
    <property type="entry name" value="Porins"/>
    <property type="match status" value="1"/>
</dbReference>
<dbReference type="InterPro" id="IPR001702">
    <property type="entry name" value="Porin_Gram-ve"/>
</dbReference>
<dbReference type="PANTHER" id="PTHR34501">
    <property type="entry name" value="PROTEIN YDDL-RELATED"/>
    <property type="match status" value="1"/>
</dbReference>
<evidence type="ECO:0000256" key="3">
    <source>
        <dbReference type="ARBA" id="ARBA00022692"/>
    </source>
</evidence>
<keyword evidence="2" id="KW-1134">Transmembrane beta strand</keyword>
<accession>A0A383F3V9</accession>
<protein>
    <recommendedName>
        <fullName evidence="9">Porin domain-containing protein</fullName>
    </recommendedName>
</protein>
<dbReference type="Gene3D" id="2.40.160.10">
    <property type="entry name" value="Porin"/>
    <property type="match status" value="1"/>
</dbReference>
<name>A0A383F3V9_9ZZZZ</name>
<dbReference type="GO" id="GO:0046930">
    <property type="term" value="C:pore complex"/>
    <property type="evidence" value="ECO:0007669"/>
    <property type="project" value="UniProtKB-KW"/>
</dbReference>
<dbReference type="InterPro" id="IPR050298">
    <property type="entry name" value="Gram-neg_bact_OMP"/>
</dbReference>
<evidence type="ECO:0000313" key="8">
    <source>
        <dbReference type="EMBL" id="SVE63671.1"/>
    </source>
</evidence>
<reference evidence="8" key="1">
    <citation type="submission" date="2018-05" db="EMBL/GenBank/DDBJ databases">
        <authorList>
            <person name="Lanie J.A."/>
            <person name="Ng W.-L."/>
            <person name="Kazmierczak K.M."/>
            <person name="Andrzejewski T.M."/>
            <person name="Davidsen T.M."/>
            <person name="Wayne K.J."/>
            <person name="Tettelin H."/>
            <person name="Glass J.I."/>
            <person name="Rusch D."/>
            <person name="Podicherti R."/>
            <person name="Tsui H.-C.T."/>
            <person name="Winkler M.E."/>
        </authorList>
    </citation>
    <scope>NUCLEOTIDE SEQUENCE</scope>
</reference>
<keyword evidence="4" id="KW-0732">Signal</keyword>
<evidence type="ECO:0000256" key="7">
    <source>
        <dbReference type="ARBA" id="ARBA00023237"/>
    </source>
</evidence>
<dbReference type="GO" id="GO:0009279">
    <property type="term" value="C:cell outer membrane"/>
    <property type="evidence" value="ECO:0007669"/>
    <property type="project" value="InterPro"/>
</dbReference>
<dbReference type="GO" id="GO:0015288">
    <property type="term" value="F:porin activity"/>
    <property type="evidence" value="ECO:0007669"/>
    <property type="project" value="UniProtKB-KW"/>
</dbReference>
<dbReference type="PANTHER" id="PTHR34501:SF9">
    <property type="entry name" value="MAJOR OUTER MEMBRANE PROTEIN P.IA"/>
    <property type="match status" value="1"/>
</dbReference>
<evidence type="ECO:0000256" key="2">
    <source>
        <dbReference type="ARBA" id="ARBA00022452"/>
    </source>
</evidence>
<proteinExistence type="predicted"/>
<gene>
    <name evidence="8" type="ORF">METZ01_LOCUS516525</name>
</gene>
<keyword evidence="3" id="KW-0812">Transmembrane</keyword>
<dbReference type="InterPro" id="IPR023614">
    <property type="entry name" value="Porin_dom_sf"/>
</dbReference>
<dbReference type="GO" id="GO:0034220">
    <property type="term" value="P:monoatomic ion transmembrane transport"/>
    <property type="evidence" value="ECO:0007669"/>
    <property type="project" value="InterPro"/>
</dbReference>
<feature type="non-terminal residue" evidence="8">
    <location>
        <position position="155"/>
    </location>
</feature>